<keyword evidence="6 11" id="KW-0472">Membrane</keyword>
<keyword evidence="14" id="KW-1185">Reference proteome</keyword>
<dbReference type="SUPFAM" id="SSF56487">
    <property type="entry name" value="SRCR-like"/>
    <property type="match status" value="3"/>
</dbReference>
<feature type="compositionally biased region" description="Low complexity" evidence="10">
    <location>
        <begin position="413"/>
        <end position="471"/>
    </location>
</feature>
<evidence type="ECO:0000256" key="5">
    <source>
        <dbReference type="ARBA" id="ARBA00022989"/>
    </source>
</evidence>
<organism evidence="13 14">
    <name type="scientific">Pinctada imbricata</name>
    <name type="common">Atlantic pearl-oyster</name>
    <name type="synonym">Pinctada martensii</name>
    <dbReference type="NCBI Taxonomy" id="66713"/>
    <lineage>
        <taxon>Eukaryota</taxon>
        <taxon>Metazoa</taxon>
        <taxon>Spiralia</taxon>
        <taxon>Lophotrochozoa</taxon>
        <taxon>Mollusca</taxon>
        <taxon>Bivalvia</taxon>
        <taxon>Autobranchia</taxon>
        <taxon>Pteriomorphia</taxon>
        <taxon>Pterioida</taxon>
        <taxon>Pterioidea</taxon>
        <taxon>Pteriidae</taxon>
        <taxon>Pinctada</taxon>
    </lineage>
</organism>
<dbReference type="PANTHER" id="PTHR19331:SF465">
    <property type="entry name" value="EGG PEPTIDE SPERACT RECEPTOR"/>
    <property type="match status" value="1"/>
</dbReference>
<evidence type="ECO:0000313" key="14">
    <source>
        <dbReference type="Proteomes" id="UP001186944"/>
    </source>
</evidence>
<feature type="domain" description="SRCR" evidence="12">
    <location>
        <begin position="268"/>
        <end position="369"/>
    </location>
</feature>
<evidence type="ECO:0000256" key="8">
    <source>
        <dbReference type="ARBA" id="ARBA00023180"/>
    </source>
</evidence>
<name>A0AA89C747_PINIB</name>
<dbReference type="FunFam" id="3.10.250.10:FF:000016">
    <property type="entry name" value="Scavenger receptor cysteine-rich protein type 12"/>
    <property type="match status" value="2"/>
</dbReference>
<evidence type="ECO:0000259" key="12">
    <source>
        <dbReference type="PROSITE" id="PS50287"/>
    </source>
</evidence>
<dbReference type="FunFam" id="3.10.250.10:FF:000006">
    <property type="entry name" value="neurotrypsin isoform X2"/>
    <property type="match status" value="1"/>
</dbReference>
<feature type="domain" description="SRCR" evidence="12">
    <location>
        <begin position="47"/>
        <end position="148"/>
    </location>
</feature>
<dbReference type="PANTHER" id="PTHR19331">
    <property type="entry name" value="SCAVENGER RECEPTOR DOMAIN-CONTAINING"/>
    <property type="match status" value="1"/>
</dbReference>
<dbReference type="PROSITE" id="PS50287">
    <property type="entry name" value="SRCR_2"/>
    <property type="match status" value="4"/>
</dbReference>
<keyword evidence="8" id="KW-0325">Glycoprotein</keyword>
<keyword evidence="2 11" id="KW-0812">Transmembrane</keyword>
<dbReference type="PRINTS" id="PR00258">
    <property type="entry name" value="SPERACTRCPTR"/>
</dbReference>
<protein>
    <recommendedName>
        <fullName evidence="12">SRCR domain-containing protein</fullName>
    </recommendedName>
</protein>
<evidence type="ECO:0000256" key="9">
    <source>
        <dbReference type="PROSITE-ProRule" id="PRU00196"/>
    </source>
</evidence>
<evidence type="ECO:0000256" key="10">
    <source>
        <dbReference type="SAM" id="MobiDB-lite"/>
    </source>
</evidence>
<dbReference type="EMBL" id="VSWD01000007">
    <property type="protein sequence ID" value="KAK3097605.1"/>
    <property type="molecule type" value="Genomic_DNA"/>
</dbReference>
<feature type="domain" description="SRCR" evidence="12">
    <location>
        <begin position="155"/>
        <end position="259"/>
    </location>
</feature>
<keyword evidence="3" id="KW-0732">Signal</keyword>
<feature type="region of interest" description="Disordered" evidence="10">
    <location>
        <begin position="569"/>
        <end position="599"/>
    </location>
</feature>
<keyword evidence="5 11" id="KW-1133">Transmembrane helix</keyword>
<comment type="caution">
    <text evidence="13">The sequence shown here is derived from an EMBL/GenBank/DDBJ whole genome shotgun (WGS) entry which is preliminary data.</text>
</comment>
<sequence length="645" mass="71074">MISNVKCKGDELDLMECDLTFDQSCLNKHYASVFCSNEVIVDKGFEIRLAPDSLASKVHGIVEVKVNGIWGRVCMKSWDDNDANVACRNLGFAGGVAYLHIMKNRKPILINKVNCMGNESKLEQCSFSTDPDLTNCSFNSNDAGMLCYKDKGIHYNLVGGKNPSVGRVELNYDGTIGTVCAWSWKTADAKVLCRQLNYKDGIVNYDINTNLQPTKRWITGFFCQGNEKTLMTCLNTGFNSSFLDDLCMHREPGAYTACYNETIEPMKLRLQGGKDKYSGRLEVFVKGPNEWGTICDDFWDEAAAEVACRQLGFKGGKPVKEAMFGTGSGAIWFDNVKCFGNESKIWECNHRGIGTHNCNHTEDVGIICESGAVVSTTVIPVTTKAPKSTTEKLVTTTTLKPEPITKTTRETTTRPTTAQPTTTTKRTTTTRPPQPTTKPTTARPTTTRPTTTRPTTTQPTTTTKRTTTNPTSPTPQPTTQSINGTIKPEKQEDRATPGLAVIVAVPIALFIIALIILAIAFIVKVRKFRKQDSIPHERFHNDIIEHNADGSISVSNQLYDMDMQPTRSMNGLSDSTPSHGDHLKLSKNGNAYYSRPTMNGDRDTKHAFANPLYGQHGADSVINDKDNLPDQGEISFPIDDTVSKA</sequence>
<dbReference type="Proteomes" id="UP001186944">
    <property type="component" value="Unassembled WGS sequence"/>
</dbReference>
<reference evidence="13" key="1">
    <citation type="submission" date="2019-08" db="EMBL/GenBank/DDBJ databases">
        <title>The improved chromosome-level genome for the pearl oyster Pinctada fucata martensii using PacBio sequencing and Hi-C.</title>
        <authorList>
            <person name="Zheng Z."/>
        </authorList>
    </citation>
    <scope>NUCLEOTIDE SEQUENCE</scope>
    <source>
        <strain evidence="13">ZZ-2019</strain>
        <tissue evidence="13">Adductor muscle</tissue>
    </source>
</reference>
<accession>A0AA89C747</accession>
<dbReference type="AlphaFoldDB" id="A0AA89C747"/>
<feature type="disulfide bond" evidence="9">
    <location>
        <begin position="115"/>
        <end position="125"/>
    </location>
</feature>
<comment type="caution">
    <text evidence="9">Lacks conserved residue(s) required for the propagation of feature annotation.</text>
</comment>
<evidence type="ECO:0000313" key="13">
    <source>
        <dbReference type="EMBL" id="KAK3097605.1"/>
    </source>
</evidence>
<dbReference type="GO" id="GO:0016020">
    <property type="term" value="C:membrane"/>
    <property type="evidence" value="ECO:0007669"/>
    <property type="project" value="UniProtKB-SubCell"/>
</dbReference>
<feature type="domain" description="SRCR" evidence="12">
    <location>
        <begin position="1"/>
        <end position="36"/>
    </location>
</feature>
<feature type="disulfide bond" evidence="9">
    <location>
        <begin position="338"/>
        <end position="348"/>
    </location>
</feature>
<feature type="transmembrane region" description="Helical" evidence="11">
    <location>
        <begin position="499"/>
        <end position="523"/>
    </location>
</feature>
<evidence type="ECO:0000256" key="1">
    <source>
        <dbReference type="ARBA" id="ARBA00004167"/>
    </source>
</evidence>
<feature type="region of interest" description="Disordered" evidence="10">
    <location>
        <begin position="386"/>
        <end position="493"/>
    </location>
</feature>
<feature type="region of interest" description="Disordered" evidence="10">
    <location>
        <begin position="622"/>
        <end position="645"/>
    </location>
</feature>
<dbReference type="SMART" id="SM00202">
    <property type="entry name" value="SR"/>
    <property type="match status" value="3"/>
</dbReference>
<dbReference type="InterPro" id="IPR001190">
    <property type="entry name" value="SRCR"/>
</dbReference>
<dbReference type="InterPro" id="IPR036772">
    <property type="entry name" value="SRCR-like_dom_sf"/>
</dbReference>
<dbReference type="Gene3D" id="3.10.250.10">
    <property type="entry name" value="SRCR-like domain"/>
    <property type="match status" value="3"/>
</dbReference>
<keyword evidence="7 9" id="KW-1015">Disulfide bond</keyword>
<evidence type="ECO:0000256" key="2">
    <source>
        <dbReference type="ARBA" id="ARBA00022692"/>
    </source>
</evidence>
<feature type="disulfide bond" evidence="9">
    <location>
        <begin position="7"/>
        <end position="17"/>
    </location>
</feature>
<keyword evidence="4" id="KW-0677">Repeat</keyword>
<evidence type="ECO:0000256" key="7">
    <source>
        <dbReference type="ARBA" id="ARBA00023157"/>
    </source>
</evidence>
<evidence type="ECO:0000256" key="6">
    <source>
        <dbReference type="ARBA" id="ARBA00023136"/>
    </source>
</evidence>
<proteinExistence type="predicted"/>
<evidence type="ECO:0000256" key="3">
    <source>
        <dbReference type="ARBA" id="ARBA00022729"/>
    </source>
</evidence>
<evidence type="ECO:0000256" key="4">
    <source>
        <dbReference type="ARBA" id="ARBA00022737"/>
    </source>
</evidence>
<evidence type="ECO:0000256" key="11">
    <source>
        <dbReference type="SAM" id="Phobius"/>
    </source>
</evidence>
<feature type="compositionally biased region" description="Polar residues" evidence="10">
    <location>
        <begin position="569"/>
        <end position="578"/>
    </location>
</feature>
<dbReference type="Pfam" id="PF00530">
    <property type="entry name" value="SRCR"/>
    <property type="match status" value="3"/>
</dbReference>
<feature type="compositionally biased region" description="Low complexity" evidence="10">
    <location>
        <begin position="391"/>
        <end position="406"/>
    </location>
</feature>
<gene>
    <name evidence="13" type="ORF">FSP39_011331</name>
</gene>
<feature type="disulfide bond" evidence="9">
    <location>
        <begin position="223"/>
        <end position="233"/>
    </location>
</feature>
<comment type="subcellular location">
    <subcellularLocation>
        <location evidence="1">Membrane</location>
        <topology evidence="1">Single-pass membrane protein</topology>
    </subcellularLocation>
</comment>